<dbReference type="PANTHER" id="PTHR43762">
    <property type="entry name" value="L-GULONOLACTONE OXIDASE"/>
    <property type="match status" value="1"/>
</dbReference>
<dbReference type="InterPro" id="IPR007173">
    <property type="entry name" value="ALO_C"/>
</dbReference>
<keyword evidence="2" id="KW-0560">Oxidoreductase</keyword>
<dbReference type="InterPro" id="IPR006094">
    <property type="entry name" value="Oxid_FAD_bind_N"/>
</dbReference>
<dbReference type="Gene3D" id="3.30.70.2520">
    <property type="match status" value="1"/>
</dbReference>
<reference evidence="4 5" key="1">
    <citation type="submission" date="2020-08" db="EMBL/GenBank/DDBJ databases">
        <title>Edaphobacter telluris sp. nov. and Acidobacterium dinghuensis sp. nov., two acidobacteria isolated from forest soil.</title>
        <authorList>
            <person name="Fu J."/>
            <person name="Qiu L."/>
        </authorList>
    </citation>
    <scope>NUCLEOTIDE SEQUENCE [LARGE SCALE GENOMIC DNA]</scope>
    <source>
        <strain evidence="4">4Y35</strain>
    </source>
</reference>
<dbReference type="Gene3D" id="1.10.45.10">
    <property type="entry name" value="Vanillyl-alcohol Oxidase, Chain A, domain 4"/>
    <property type="match status" value="1"/>
</dbReference>
<sequence length="455" mass="50440">MNKRDFLKTSGILLSGATLSRFVPPEAVEAQSSGTTGPRTNWAGNLTYSTNNLYTPTSVEEVQQVVKRCDKLRALGARHSFNAIADSTANQISLEHLDEMTIDSKAHTVTVGAGVRYGRLAPYLDSQGYALHNLASLPHITVIGACSTATHGSGIHNGNLSTAVSALEFVQADGTLATLSRAKDGDTFNGTVVALGALGVSTRITLDLLPTFQMRQAVYEDLSFDQLQHNLDAIFGSGYSISLFTDWQKHQATQVWIKKRMEPGMSSTLPPEFYGATLATQKLHPITGHDATPCTEQQGIPGPWYERMPHFRMNFTPSSGAELQTEYFVPREHGYEAILAVEKLRDRITPHLFITELRTIAADNLWMSMAYKRDSLAIHFTWKPEWPAVKEILPLIEKQLAPFDPRPHWAKLFTIPPKELEAKYAKLPDFKSLVKQHDPGGKFRNAFLDTNLYTA</sequence>
<accession>A0A7G8BQ52</accession>
<dbReference type="InterPro" id="IPR036318">
    <property type="entry name" value="FAD-bd_PCMH-like_sf"/>
</dbReference>
<dbReference type="RefSeq" id="WP_186747006.1">
    <property type="nucleotide sequence ID" value="NZ_CP060394.1"/>
</dbReference>
<dbReference type="KEGG" id="adin:H7849_12695"/>
<dbReference type="EMBL" id="CP060394">
    <property type="protein sequence ID" value="QNI34672.1"/>
    <property type="molecule type" value="Genomic_DNA"/>
</dbReference>
<protein>
    <submittedName>
        <fullName evidence="4">FAD-binding protein</fullName>
    </submittedName>
</protein>
<dbReference type="Gene3D" id="3.30.43.10">
    <property type="entry name" value="Uridine Diphospho-n-acetylenolpyruvylglucosamine Reductase, domain 2"/>
    <property type="match status" value="1"/>
</dbReference>
<dbReference type="InterPro" id="IPR016169">
    <property type="entry name" value="FAD-bd_PCMH_sub2"/>
</dbReference>
<dbReference type="InterPro" id="IPR016166">
    <property type="entry name" value="FAD-bd_PCMH"/>
</dbReference>
<organism evidence="4 5">
    <name type="scientific">Alloacidobacterium dinghuense</name>
    <dbReference type="NCBI Taxonomy" id="2763107"/>
    <lineage>
        <taxon>Bacteria</taxon>
        <taxon>Pseudomonadati</taxon>
        <taxon>Acidobacteriota</taxon>
        <taxon>Terriglobia</taxon>
        <taxon>Terriglobales</taxon>
        <taxon>Acidobacteriaceae</taxon>
        <taxon>Alloacidobacterium</taxon>
    </lineage>
</organism>
<evidence type="ECO:0000313" key="4">
    <source>
        <dbReference type="EMBL" id="QNI34672.1"/>
    </source>
</evidence>
<dbReference type="Gene3D" id="3.30.465.10">
    <property type="match status" value="1"/>
</dbReference>
<keyword evidence="1" id="KW-0285">Flavoprotein</keyword>
<keyword evidence="1" id="KW-0274">FAD</keyword>
<dbReference type="GO" id="GO:0016020">
    <property type="term" value="C:membrane"/>
    <property type="evidence" value="ECO:0007669"/>
    <property type="project" value="InterPro"/>
</dbReference>
<dbReference type="PROSITE" id="PS51387">
    <property type="entry name" value="FAD_PCMH"/>
    <property type="match status" value="1"/>
</dbReference>
<evidence type="ECO:0000256" key="2">
    <source>
        <dbReference type="ARBA" id="ARBA00023002"/>
    </source>
</evidence>
<evidence type="ECO:0000259" key="3">
    <source>
        <dbReference type="PROSITE" id="PS51387"/>
    </source>
</evidence>
<dbReference type="PIRSF" id="PIRSF000136">
    <property type="entry name" value="LGO_GLO"/>
    <property type="match status" value="1"/>
</dbReference>
<keyword evidence="5" id="KW-1185">Reference proteome</keyword>
<evidence type="ECO:0000256" key="1">
    <source>
        <dbReference type="ARBA" id="ARBA00022827"/>
    </source>
</evidence>
<dbReference type="GO" id="GO:0080049">
    <property type="term" value="F:L-gulono-1,4-lactone dehydrogenase activity"/>
    <property type="evidence" value="ECO:0007669"/>
    <property type="project" value="TreeGrafter"/>
</dbReference>
<dbReference type="PANTHER" id="PTHR43762:SF1">
    <property type="entry name" value="D-ARABINONO-1,4-LACTONE OXIDASE"/>
    <property type="match status" value="1"/>
</dbReference>
<dbReference type="GO" id="GO:0071949">
    <property type="term" value="F:FAD binding"/>
    <property type="evidence" value="ECO:0007669"/>
    <property type="project" value="InterPro"/>
</dbReference>
<dbReference type="SUPFAM" id="SSF56176">
    <property type="entry name" value="FAD-binding/transporter-associated domain-like"/>
    <property type="match status" value="1"/>
</dbReference>
<feature type="domain" description="FAD-binding PCMH-type" evidence="3">
    <location>
        <begin position="46"/>
        <end position="211"/>
    </location>
</feature>
<evidence type="ECO:0000313" key="5">
    <source>
        <dbReference type="Proteomes" id="UP000515312"/>
    </source>
</evidence>
<name>A0A7G8BQ52_9BACT</name>
<dbReference type="Pfam" id="PF01565">
    <property type="entry name" value="FAD_binding_4"/>
    <property type="match status" value="1"/>
</dbReference>
<proteinExistence type="predicted"/>
<dbReference type="Pfam" id="PF04030">
    <property type="entry name" value="ALO"/>
    <property type="match status" value="1"/>
</dbReference>
<dbReference type="Gene3D" id="3.30.70.2530">
    <property type="match status" value="1"/>
</dbReference>
<gene>
    <name evidence="4" type="ORF">H7849_12695</name>
</gene>
<dbReference type="GO" id="GO:0003885">
    <property type="term" value="F:D-arabinono-1,4-lactone oxidase activity"/>
    <property type="evidence" value="ECO:0007669"/>
    <property type="project" value="InterPro"/>
</dbReference>
<dbReference type="AlphaFoldDB" id="A0A7G8BQ52"/>
<dbReference type="InterPro" id="IPR010031">
    <property type="entry name" value="FAD_lactone_oxidase-like"/>
</dbReference>
<dbReference type="InterPro" id="IPR016167">
    <property type="entry name" value="FAD-bd_PCMH_sub1"/>
</dbReference>
<dbReference type="InterPro" id="IPR016171">
    <property type="entry name" value="Vanillyl_alc_oxidase_C-sub2"/>
</dbReference>
<dbReference type="Proteomes" id="UP000515312">
    <property type="component" value="Chromosome"/>
</dbReference>